<dbReference type="Pfam" id="PF11390">
    <property type="entry name" value="FdsD"/>
    <property type="match status" value="1"/>
</dbReference>
<proteinExistence type="predicted"/>
<organism evidence="1">
    <name type="scientific">mine drainage metagenome</name>
    <dbReference type="NCBI Taxonomy" id="410659"/>
    <lineage>
        <taxon>unclassified sequences</taxon>
        <taxon>metagenomes</taxon>
        <taxon>ecological metagenomes</taxon>
    </lineage>
</organism>
<name>A0A1J5R168_9ZZZZ</name>
<dbReference type="AlphaFoldDB" id="A0A1J5R168"/>
<accession>A0A1J5R168</accession>
<protein>
    <submittedName>
        <fullName evidence="1">NADH-dependent formate dehydrogenase delta subunit FdsD</fullName>
    </submittedName>
</protein>
<dbReference type="EMBL" id="MLJW01000318">
    <property type="protein sequence ID" value="OIQ89713.1"/>
    <property type="molecule type" value="Genomic_DNA"/>
</dbReference>
<reference evidence="1" key="1">
    <citation type="submission" date="2016-10" db="EMBL/GenBank/DDBJ databases">
        <title>Sequence of Gallionella enrichment culture.</title>
        <authorList>
            <person name="Poehlein A."/>
            <person name="Muehling M."/>
            <person name="Daniel R."/>
        </authorList>
    </citation>
    <scope>NUCLEOTIDE SEQUENCE</scope>
</reference>
<sequence>MHIENLVKMANQIGQFFEAEPDRNQAVKDIALHLKRFWDPRMRSAIIAHVDQGGAGLMEIVATAISSQRELLGTAQKH</sequence>
<gene>
    <name evidence="1" type="ORF">GALL_283760</name>
</gene>
<comment type="caution">
    <text evidence="1">The sequence shown here is derived from an EMBL/GenBank/DDBJ whole genome shotgun (WGS) entry which is preliminary data.</text>
</comment>
<dbReference type="InterPro" id="IPR021074">
    <property type="entry name" value="Formate_DH_dsu"/>
</dbReference>
<evidence type="ECO:0000313" key="1">
    <source>
        <dbReference type="EMBL" id="OIQ89713.1"/>
    </source>
</evidence>